<dbReference type="PANTHER" id="PTHR43401">
    <property type="entry name" value="L-THREONINE 3-DEHYDROGENASE"/>
    <property type="match status" value="1"/>
</dbReference>
<reference evidence="5" key="2">
    <citation type="journal article" date="2022" name="Cell Host Microbe">
        <title>Colonization of the live biotherapeutic product VE303 and modulation of the microbiota and metabolites in healthy volunteers.</title>
        <authorList>
            <person name="Dsouza M."/>
            <person name="Menon R."/>
            <person name="Crossette E."/>
            <person name="Bhattarai S.K."/>
            <person name="Schneider J."/>
            <person name="Kim Y.G."/>
            <person name="Reddy S."/>
            <person name="Caballero S."/>
            <person name="Felix C."/>
            <person name="Cornacchione L."/>
            <person name="Hendrickson J."/>
            <person name="Watson A.R."/>
            <person name="Minot S.S."/>
            <person name="Greenfield N."/>
            <person name="Schopf L."/>
            <person name="Szabady R."/>
            <person name="Patarroyo J."/>
            <person name="Smith W."/>
            <person name="Harrison P."/>
            <person name="Kuijper E.J."/>
            <person name="Kelly C.P."/>
            <person name="Olle B."/>
            <person name="Bobilev D."/>
            <person name="Silber J.L."/>
            <person name="Bucci V."/>
            <person name="Roberts B."/>
            <person name="Faith J."/>
            <person name="Norman J.M."/>
        </authorList>
    </citation>
    <scope>NUCLEOTIDE SEQUENCE</scope>
    <source>
        <strain evidence="5">VE303-04</strain>
    </source>
</reference>
<dbReference type="EMBL" id="CACRUA010000008">
    <property type="protein sequence ID" value="VYT88598.1"/>
    <property type="molecule type" value="Genomic_DNA"/>
</dbReference>
<dbReference type="Proteomes" id="UP001203136">
    <property type="component" value="Unassembled WGS sequence"/>
</dbReference>
<feature type="domain" description="Alcohol dehydrogenase-like C-terminal" evidence="3">
    <location>
        <begin position="173"/>
        <end position="300"/>
    </location>
</feature>
<dbReference type="InterPro" id="IPR013154">
    <property type="entry name" value="ADH-like_N"/>
</dbReference>
<accession>A0A6N3ADZ7</accession>
<protein>
    <submittedName>
        <fullName evidence="5">Alcohol dehydrogenase catalytic domain-containing protein</fullName>
    </submittedName>
    <submittedName>
        <fullName evidence="7">Putative zinc-type alcohol dehydrogenase-like protein YjmD</fullName>
        <ecNumber evidence="7">1.-.-.-</ecNumber>
    </submittedName>
</protein>
<dbReference type="RefSeq" id="WP_081731969.1">
    <property type="nucleotide sequence ID" value="NZ_CACRUA010000008.1"/>
</dbReference>
<dbReference type="SUPFAM" id="SSF50129">
    <property type="entry name" value="GroES-like"/>
    <property type="match status" value="1"/>
</dbReference>
<reference evidence="6" key="3">
    <citation type="submission" date="2023-01" db="EMBL/GenBank/DDBJ databases">
        <title>Human gut microbiome strain richness.</title>
        <authorList>
            <person name="Chen-Liaw A."/>
        </authorList>
    </citation>
    <scope>NUCLEOTIDE SEQUENCE</scope>
    <source>
        <strain evidence="6">B1_m1001713B170214d0_201011</strain>
    </source>
</reference>
<dbReference type="Proteomes" id="UP001300871">
    <property type="component" value="Unassembled WGS sequence"/>
</dbReference>
<keyword evidence="2" id="KW-1133">Transmembrane helix</keyword>
<dbReference type="EC" id="1.-.-.-" evidence="7"/>
<evidence type="ECO:0000313" key="6">
    <source>
        <dbReference type="EMBL" id="MDB2002873.1"/>
    </source>
</evidence>
<proteinExistence type="predicted"/>
<dbReference type="Gene3D" id="3.40.50.720">
    <property type="entry name" value="NAD(P)-binding Rossmann-like Domain"/>
    <property type="match status" value="1"/>
</dbReference>
<dbReference type="InterPro" id="IPR050129">
    <property type="entry name" value="Zn_alcohol_dh"/>
</dbReference>
<dbReference type="InterPro" id="IPR013149">
    <property type="entry name" value="ADH-like_C"/>
</dbReference>
<keyword evidence="1 7" id="KW-0560">Oxidoreductase</keyword>
<organism evidence="7">
    <name type="scientific">Clostridium symbiosum</name>
    <name type="common">Bacteroides symbiosus</name>
    <dbReference type="NCBI Taxonomy" id="1512"/>
    <lineage>
        <taxon>Bacteria</taxon>
        <taxon>Bacillati</taxon>
        <taxon>Bacillota</taxon>
        <taxon>Clostridia</taxon>
        <taxon>Lachnospirales</taxon>
        <taxon>Lachnospiraceae</taxon>
        <taxon>Otoolea</taxon>
    </lineage>
</organism>
<dbReference type="GO" id="GO:0016491">
    <property type="term" value="F:oxidoreductase activity"/>
    <property type="evidence" value="ECO:0007669"/>
    <property type="project" value="UniProtKB-KW"/>
</dbReference>
<reference evidence="7" key="1">
    <citation type="submission" date="2019-11" db="EMBL/GenBank/DDBJ databases">
        <authorList>
            <person name="Feng L."/>
        </authorList>
    </citation>
    <scope>NUCLEOTIDE SEQUENCE</scope>
    <source>
        <strain evidence="7">CsymbiosumLFYP84</strain>
    </source>
</reference>
<evidence type="ECO:0000256" key="2">
    <source>
        <dbReference type="SAM" id="Phobius"/>
    </source>
</evidence>
<evidence type="ECO:0000256" key="1">
    <source>
        <dbReference type="ARBA" id="ARBA00023002"/>
    </source>
</evidence>
<dbReference type="Pfam" id="PF08240">
    <property type="entry name" value="ADH_N"/>
    <property type="match status" value="1"/>
</dbReference>
<keyword evidence="2" id="KW-0472">Membrane</keyword>
<dbReference type="AlphaFoldDB" id="A0A6N3ADZ7"/>
<evidence type="ECO:0000313" key="7">
    <source>
        <dbReference type="EMBL" id="VYT88598.1"/>
    </source>
</evidence>
<dbReference type="EMBL" id="JAQLGM010000099">
    <property type="protein sequence ID" value="MDB2002873.1"/>
    <property type="molecule type" value="Genomic_DNA"/>
</dbReference>
<dbReference type="EMBL" id="JAINVB010000001">
    <property type="protein sequence ID" value="MCK0084832.1"/>
    <property type="molecule type" value="Genomic_DNA"/>
</dbReference>
<gene>
    <name evidence="7" type="primary">yjmD_1</name>
    <name evidence="7" type="ORF">CSLFYP84_00823</name>
    <name evidence="5" type="ORF">K5I21_02850</name>
    <name evidence="6" type="ORF">PM006_21945</name>
</gene>
<dbReference type="Gene3D" id="3.90.180.10">
    <property type="entry name" value="Medium-chain alcohol dehydrogenases, catalytic domain"/>
    <property type="match status" value="1"/>
</dbReference>
<evidence type="ECO:0000259" key="3">
    <source>
        <dbReference type="Pfam" id="PF00107"/>
    </source>
</evidence>
<dbReference type="PANTHER" id="PTHR43401:SF2">
    <property type="entry name" value="L-THREONINE 3-DEHYDROGENASE"/>
    <property type="match status" value="1"/>
</dbReference>
<feature type="transmembrane region" description="Helical" evidence="2">
    <location>
        <begin position="166"/>
        <end position="188"/>
    </location>
</feature>
<name>A0A6N3ADZ7_CLOSY</name>
<dbReference type="Pfam" id="PF00107">
    <property type="entry name" value="ADH_zinc_N"/>
    <property type="match status" value="1"/>
</dbReference>
<evidence type="ECO:0000313" key="5">
    <source>
        <dbReference type="EMBL" id="MCK0084832.1"/>
    </source>
</evidence>
<dbReference type="InterPro" id="IPR011032">
    <property type="entry name" value="GroES-like_sf"/>
</dbReference>
<evidence type="ECO:0000259" key="4">
    <source>
        <dbReference type="Pfam" id="PF08240"/>
    </source>
</evidence>
<dbReference type="InterPro" id="IPR036291">
    <property type="entry name" value="NAD(P)-bd_dom_sf"/>
</dbReference>
<keyword evidence="2" id="KW-0812">Transmembrane</keyword>
<sequence length="340" mass="36529">MMKAIKINKPGEIYVSEIPDAKWKKGYAVIEVKALGVCGSDVHAYAGKSPNVSYPLVIGHETAGIVVEVEDENRYGIKKGDRVVLDPYLYCGTCYPCSQGRTNCCEKLEVLGVQTQGSMSRYFAHPLSHMVKVPDSMTWEELAVTEPLVIALHALHSLKLKKGEHIVIIGAGAIGMLAGMAALAYGGIPIMADIVDQRLELAKTFGIKYTVNPQTEDAPGYIRKVTGGRMAECVSEVSGSAAAVRNALDYAAPTGRVALTGWPNRPVELPTAVITRKELQIVGSRTGTTEEFAEAAELISTGRVPAAKIISKIVSFEELPQAIAHLDACPGDWLKLIALI</sequence>
<feature type="domain" description="Alcohol dehydrogenase-like N-terminal" evidence="4">
    <location>
        <begin position="25"/>
        <end position="135"/>
    </location>
</feature>
<dbReference type="SUPFAM" id="SSF51735">
    <property type="entry name" value="NAD(P)-binding Rossmann-fold domains"/>
    <property type="match status" value="1"/>
</dbReference>